<dbReference type="EMBL" id="QXDF01000001">
    <property type="protein sequence ID" value="RIA55391.1"/>
    <property type="molecule type" value="Genomic_DNA"/>
</dbReference>
<dbReference type="PANTHER" id="PTHR43483:SF3">
    <property type="entry name" value="MEMBRANE TRANSPORTER PROTEIN HI_0806-RELATED"/>
    <property type="match status" value="1"/>
</dbReference>
<dbReference type="OrthoDB" id="457670at2"/>
<keyword evidence="2 5" id="KW-0812">Transmembrane</keyword>
<feature type="transmembrane region" description="Helical" evidence="5">
    <location>
        <begin position="186"/>
        <end position="207"/>
    </location>
</feature>
<evidence type="ECO:0000256" key="4">
    <source>
        <dbReference type="ARBA" id="ARBA00023136"/>
    </source>
</evidence>
<name>A0A397QAZ7_9HYPH</name>
<dbReference type="AlphaFoldDB" id="A0A397QAZ7"/>
<keyword evidence="5" id="KW-1003">Cell membrane</keyword>
<evidence type="ECO:0000256" key="2">
    <source>
        <dbReference type="ARBA" id="ARBA00022692"/>
    </source>
</evidence>
<organism evidence="6 7">
    <name type="scientific">Dichotomicrobium thermohalophilum</name>
    <dbReference type="NCBI Taxonomy" id="933063"/>
    <lineage>
        <taxon>Bacteria</taxon>
        <taxon>Pseudomonadati</taxon>
        <taxon>Pseudomonadota</taxon>
        <taxon>Alphaproteobacteria</taxon>
        <taxon>Hyphomicrobiales</taxon>
        <taxon>Hyphomicrobiaceae</taxon>
        <taxon>Dichotomicrobium</taxon>
    </lineage>
</organism>
<comment type="caution">
    <text evidence="6">The sequence shown here is derived from an EMBL/GenBank/DDBJ whole genome shotgun (WGS) entry which is preliminary data.</text>
</comment>
<keyword evidence="4 5" id="KW-0472">Membrane</keyword>
<keyword evidence="7" id="KW-1185">Reference proteome</keyword>
<feature type="transmembrane region" description="Helical" evidence="5">
    <location>
        <begin position="55"/>
        <end position="76"/>
    </location>
</feature>
<evidence type="ECO:0000256" key="3">
    <source>
        <dbReference type="ARBA" id="ARBA00022989"/>
    </source>
</evidence>
<evidence type="ECO:0000256" key="5">
    <source>
        <dbReference type="RuleBase" id="RU363041"/>
    </source>
</evidence>
<feature type="transmembrane region" description="Helical" evidence="5">
    <location>
        <begin position="97"/>
        <end position="128"/>
    </location>
</feature>
<sequence>MDLGTWQDLLALAAVLGACGAVAGVVAGLLGVGGGIVIVPVLFEMLPFVGVPEALRMHVAVGTSLAVIIPTSISSARAHYRRGAVDTGTLRTLAPSVFAGVITGTLLAAFVAGAVLTIVFATVALLVAGNMLLRPEGARLADKLPGAVGQSALGLFIGGVSVVMGIGGGTVGVPLLSLFNMPIHRAVATASVLGLIISVPGGIGFVLSGWSQTAFADGYLGYVLLPGAAIIALLSTSLAPVGARIAHALPSVWLRRAFGLFLLITAVRLYTSAF</sequence>
<proteinExistence type="inferred from homology"/>
<evidence type="ECO:0000313" key="7">
    <source>
        <dbReference type="Proteomes" id="UP000266273"/>
    </source>
</evidence>
<dbReference type="InterPro" id="IPR002781">
    <property type="entry name" value="TM_pro_TauE-like"/>
</dbReference>
<feature type="transmembrane region" description="Helical" evidence="5">
    <location>
        <begin position="253"/>
        <end position="271"/>
    </location>
</feature>
<evidence type="ECO:0000313" key="6">
    <source>
        <dbReference type="EMBL" id="RIA55391.1"/>
    </source>
</evidence>
<feature type="transmembrane region" description="Helical" evidence="5">
    <location>
        <begin position="12"/>
        <end position="43"/>
    </location>
</feature>
<dbReference type="PANTHER" id="PTHR43483">
    <property type="entry name" value="MEMBRANE TRANSPORTER PROTEIN HI_0806-RELATED"/>
    <property type="match status" value="1"/>
</dbReference>
<dbReference type="GO" id="GO:0005886">
    <property type="term" value="C:plasma membrane"/>
    <property type="evidence" value="ECO:0007669"/>
    <property type="project" value="UniProtKB-SubCell"/>
</dbReference>
<reference evidence="6 7" key="1">
    <citation type="submission" date="2018-08" db="EMBL/GenBank/DDBJ databases">
        <title>Genomic Encyclopedia of Archaeal and Bacterial Type Strains, Phase II (KMG-II): from individual species to whole genera.</title>
        <authorList>
            <person name="Goeker M."/>
        </authorList>
    </citation>
    <scope>NUCLEOTIDE SEQUENCE [LARGE SCALE GENOMIC DNA]</scope>
    <source>
        <strain evidence="6 7">DSM 5002</strain>
    </source>
</reference>
<accession>A0A397QAZ7</accession>
<dbReference type="Pfam" id="PF01925">
    <property type="entry name" value="TauE"/>
    <property type="match status" value="1"/>
</dbReference>
<protein>
    <recommendedName>
        <fullName evidence="5">Probable membrane transporter protein</fullName>
    </recommendedName>
</protein>
<keyword evidence="3 5" id="KW-1133">Transmembrane helix</keyword>
<comment type="subcellular location">
    <subcellularLocation>
        <location evidence="5">Cell membrane</location>
        <topology evidence="5">Multi-pass membrane protein</topology>
    </subcellularLocation>
    <subcellularLocation>
        <location evidence="1">Membrane</location>
        <topology evidence="1">Multi-pass membrane protein</topology>
    </subcellularLocation>
</comment>
<feature type="transmembrane region" description="Helical" evidence="5">
    <location>
        <begin position="219"/>
        <end position="241"/>
    </location>
</feature>
<evidence type="ECO:0000256" key="1">
    <source>
        <dbReference type="ARBA" id="ARBA00004141"/>
    </source>
</evidence>
<feature type="transmembrane region" description="Helical" evidence="5">
    <location>
        <begin position="148"/>
        <end position="179"/>
    </location>
</feature>
<comment type="similarity">
    <text evidence="5">Belongs to the 4-toluene sulfonate uptake permease (TSUP) (TC 2.A.102) family.</text>
</comment>
<gene>
    <name evidence="6" type="ORF">BXY53_0454</name>
</gene>
<dbReference type="Proteomes" id="UP000266273">
    <property type="component" value="Unassembled WGS sequence"/>
</dbReference>
<dbReference type="RefSeq" id="WP_119060301.1">
    <property type="nucleotide sequence ID" value="NZ_QXDF01000001.1"/>
</dbReference>